<reference evidence="2 3" key="1">
    <citation type="journal article" date="2018" name="Genome Biol. Evol.">
        <title>Multiple Roots of Fruiting Body Formation in Amoebozoa.</title>
        <authorList>
            <person name="Hillmann F."/>
            <person name="Forbes G."/>
            <person name="Novohradska S."/>
            <person name="Ferling I."/>
            <person name="Riege K."/>
            <person name="Groth M."/>
            <person name="Westermann M."/>
            <person name="Marz M."/>
            <person name="Spaller T."/>
            <person name="Winckler T."/>
            <person name="Schaap P."/>
            <person name="Glockner G."/>
        </authorList>
    </citation>
    <scope>NUCLEOTIDE SEQUENCE [LARGE SCALE GENOMIC DNA]</scope>
    <source>
        <strain evidence="2 3">Jena</strain>
    </source>
</reference>
<gene>
    <name evidence="2" type="ORF">PROFUN_04173</name>
</gene>
<comment type="caution">
    <text evidence="2">The sequence shown here is derived from an EMBL/GenBank/DDBJ whole genome shotgun (WGS) entry which is preliminary data.</text>
</comment>
<evidence type="ECO:0000256" key="1">
    <source>
        <dbReference type="SAM" id="MobiDB-lite"/>
    </source>
</evidence>
<dbReference type="EMBL" id="MDYQ01000014">
    <property type="protein sequence ID" value="PRP88082.1"/>
    <property type="molecule type" value="Genomic_DNA"/>
</dbReference>
<dbReference type="OrthoDB" id="16815at2759"/>
<sequence>MISSKSLILPAPSMWIAFAENGLSDRDVWEGDPQVFPIFYQFKDTLKPAASGGKIQPLPLIATRSSVILGFKKTYRVTPDQTVGHLMDIVSEKMNIVDSSRLNLSTLRGFALDNGSTLSSYGFGIIFPNWELRVTVQEIERPKTTIMRECAVRVKFPPLVEFKGLSGQSFLIDISSTPSQLIASICEKFNISDPERFVLATDYQSSMSEVIKRIQHDKERMKNVIFETFVEYGLGPKSEIFDTRMIVKQLINRQMKRDVAIPNSKYRWVQMEFNEVNMSEATNMILALESQNVGRDSECDHLRKRLEGSEKKNTELMQENERLDMIVKALADTIQTLQGDCDAMEDEQRSLSNDVEESQRENSRLYQEHQEVLEEREDMMDEILRLKNKLEMQARTIDELNRSIISKNSQSSGTLSVLQKQLESAGFSADRKSENPSSHVEVIQKNLRDKSHRHSLGANLELQMKSKSKNFYAGQAEDLI</sequence>
<dbReference type="AlphaFoldDB" id="A0A2P6NVU0"/>
<proteinExistence type="predicted"/>
<feature type="region of interest" description="Disordered" evidence="1">
    <location>
        <begin position="346"/>
        <end position="365"/>
    </location>
</feature>
<evidence type="ECO:0000313" key="2">
    <source>
        <dbReference type="EMBL" id="PRP88082.1"/>
    </source>
</evidence>
<name>A0A2P6NVU0_9EUKA</name>
<accession>A0A2P6NVU0</accession>
<dbReference type="Proteomes" id="UP000241769">
    <property type="component" value="Unassembled WGS sequence"/>
</dbReference>
<evidence type="ECO:0008006" key="4">
    <source>
        <dbReference type="Google" id="ProtNLM"/>
    </source>
</evidence>
<dbReference type="STRING" id="1890364.A0A2P6NVU0"/>
<organism evidence="2 3">
    <name type="scientific">Planoprotostelium fungivorum</name>
    <dbReference type="NCBI Taxonomy" id="1890364"/>
    <lineage>
        <taxon>Eukaryota</taxon>
        <taxon>Amoebozoa</taxon>
        <taxon>Evosea</taxon>
        <taxon>Variosea</taxon>
        <taxon>Cavosteliida</taxon>
        <taxon>Cavosteliaceae</taxon>
        <taxon>Planoprotostelium</taxon>
    </lineage>
</organism>
<evidence type="ECO:0000313" key="3">
    <source>
        <dbReference type="Proteomes" id="UP000241769"/>
    </source>
</evidence>
<dbReference type="InParanoid" id="A0A2P6NVU0"/>
<keyword evidence="3" id="KW-1185">Reference proteome</keyword>
<protein>
    <recommendedName>
        <fullName evidence="4">Ubiquitin-like domain-containing protein</fullName>
    </recommendedName>
</protein>
<dbReference type="Gene3D" id="1.10.287.1490">
    <property type="match status" value="1"/>
</dbReference>